<organism evidence="1 2">
    <name type="scientific">Calidithermus roseus</name>
    <dbReference type="NCBI Taxonomy" id="1644118"/>
    <lineage>
        <taxon>Bacteria</taxon>
        <taxon>Thermotogati</taxon>
        <taxon>Deinococcota</taxon>
        <taxon>Deinococci</taxon>
        <taxon>Thermales</taxon>
        <taxon>Thermaceae</taxon>
        <taxon>Calidithermus</taxon>
    </lineage>
</organism>
<comment type="caution">
    <text evidence="1">The sequence shown here is derived from an EMBL/GenBank/DDBJ whole genome shotgun (WGS) entry which is preliminary data.</text>
</comment>
<proteinExistence type="predicted"/>
<dbReference type="AlphaFoldDB" id="A0A399F2A3"/>
<evidence type="ECO:0000313" key="1">
    <source>
        <dbReference type="EMBL" id="RIH89399.1"/>
    </source>
</evidence>
<name>A0A399F2A3_9DEIN</name>
<evidence type="ECO:0000313" key="2">
    <source>
        <dbReference type="Proteomes" id="UP000265341"/>
    </source>
</evidence>
<dbReference type="Gene3D" id="3.50.50.60">
    <property type="entry name" value="FAD/NAD(P)-binding domain"/>
    <property type="match status" value="1"/>
</dbReference>
<gene>
    <name evidence="1" type="primary">trxB_2</name>
    <name evidence="1" type="ORF">Mrose_00299</name>
</gene>
<dbReference type="EMBL" id="QWLA01000003">
    <property type="protein sequence ID" value="RIH89399.1"/>
    <property type="molecule type" value="Genomic_DNA"/>
</dbReference>
<keyword evidence="2" id="KW-1185">Reference proteome</keyword>
<accession>A0A399F2A3</accession>
<dbReference type="Proteomes" id="UP000265341">
    <property type="component" value="Unassembled WGS sequence"/>
</dbReference>
<sequence>MPGIFAAGDVADPVYRQLTTSVGAGTRAAMAAEKYLAEHEPLEVTS</sequence>
<dbReference type="InterPro" id="IPR036188">
    <property type="entry name" value="FAD/NAD-bd_sf"/>
</dbReference>
<dbReference type="SUPFAM" id="SSF51905">
    <property type="entry name" value="FAD/NAD(P)-binding domain"/>
    <property type="match status" value="1"/>
</dbReference>
<dbReference type="GO" id="GO:0004791">
    <property type="term" value="F:thioredoxin-disulfide reductase (NADPH) activity"/>
    <property type="evidence" value="ECO:0007669"/>
    <property type="project" value="UniProtKB-EC"/>
</dbReference>
<keyword evidence="1" id="KW-0560">Oxidoreductase</keyword>
<reference evidence="1 2" key="1">
    <citation type="submission" date="2018-08" db="EMBL/GenBank/DDBJ databases">
        <title>Meiothermus roseus NBRC 110900 genome sequencing project.</title>
        <authorList>
            <person name="Da Costa M.S."/>
            <person name="Albuquerque L."/>
            <person name="Raposo P."/>
            <person name="Froufe H.J.C."/>
            <person name="Barroso C.S."/>
            <person name="Egas C."/>
        </authorList>
    </citation>
    <scope>NUCLEOTIDE SEQUENCE [LARGE SCALE GENOMIC DNA]</scope>
    <source>
        <strain evidence="1 2">NBRC 110900</strain>
    </source>
</reference>
<protein>
    <submittedName>
        <fullName evidence="1">Thioredoxin reductase</fullName>
        <ecNumber evidence="1">1.8.1.9</ecNumber>
    </submittedName>
</protein>
<dbReference type="EC" id="1.8.1.9" evidence="1"/>